<feature type="region of interest" description="Disordered" evidence="2">
    <location>
        <begin position="307"/>
        <end position="338"/>
    </location>
</feature>
<feature type="compositionally biased region" description="Low complexity" evidence="2">
    <location>
        <begin position="328"/>
        <end position="337"/>
    </location>
</feature>
<dbReference type="Proteomes" id="UP000315496">
    <property type="component" value="Chromosome 1"/>
</dbReference>
<reference evidence="3 4" key="1">
    <citation type="submission" date="2019-05" db="EMBL/GenBank/DDBJ databases">
        <title>The compact genome of Giardia muris reveals important steps in the evolution of intestinal protozoan parasites.</title>
        <authorList>
            <person name="Xu F."/>
            <person name="Jimenez-Gonzalez A."/>
            <person name="Einarsson E."/>
            <person name="Astvaldsson A."/>
            <person name="Peirasmaki D."/>
            <person name="Eckmann L."/>
            <person name="Andersson J.O."/>
            <person name="Svard S.G."/>
            <person name="Jerlstrom-Hultqvist J."/>
        </authorList>
    </citation>
    <scope>NUCLEOTIDE SEQUENCE [LARGE SCALE GENOMIC DNA]</scope>
    <source>
        <strain evidence="3 4">Roberts-Thomson</strain>
    </source>
</reference>
<evidence type="ECO:0000313" key="4">
    <source>
        <dbReference type="Proteomes" id="UP000315496"/>
    </source>
</evidence>
<feature type="coiled-coil region" evidence="1">
    <location>
        <begin position="160"/>
        <end position="274"/>
    </location>
</feature>
<keyword evidence="1" id="KW-0175">Coiled coil</keyword>
<dbReference type="OrthoDB" id="10254663at2759"/>
<keyword evidence="4" id="KW-1185">Reference proteome</keyword>
<comment type="caution">
    <text evidence="3">The sequence shown here is derived from an EMBL/GenBank/DDBJ whole genome shotgun (WGS) entry which is preliminary data.</text>
</comment>
<proteinExistence type="predicted"/>
<dbReference type="VEuPathDB" id="GiardiaDB:GMRT_13563"/>
<sequence length="373" mass="42281">MSEDQLDDLERRFRESEALVSYLRTVIDSKDERIAHLEQEMKLAESSHAEALLNIGELHDVAIVNLKNEIKSLQDVIDRSNRDLESLHIASRENSLLRAQIVRLKNDVTIEQQLHQDELQEMKTEMGRVRATLANEFHTQLENVVREKTTEHLMALPAKAREALAEREILRHQLEMQDKKLFEACSETIRLQGELRNRDFEMTNLKEELTQFSKANALYNKRVADANKRIREVLDENSDLRGQNAAFQITGRQLKDAQETIGDLKTKINTLTTQNKLLLSGLTKACQRLSAPLELFYVDPFADDMTDLETSSEGPPGPISQQVRPKGKGLSSTKSSGYGAGMIKIARPKELPRGSSGKLRKADGTLRFVLPDI</sequence>
<feature type="compositionally biased region" description="Polar residues" evidence="2">
    <location>
        <begin position="308"/>
        <end position="323"/>
    </location>
</feature>
<evidence type="ECO:0000256" key="2">
    <source>
        <dbReference type="SAM" id="MobiDB-lite"/>
    </source>
</evidence>
<gene>
    <name evidence="3" type="ORF">GMRT_13563</name>
</gene>
<name>A0A4Z1T7C7_GIAMU</name>
<feature type="coiled-coil region" evidence="1">
    <location>
        <begin position="27"/>
        <end position="107"/>
    </location>
</feature>
<protein>
    <submittedName>
        <fullName evidence="3">Uncharacterized protein</fullName>
    </submittedName>
</protein>
<dbReference type="EMBL" id="VDLU01000001">
    <property type="protein sequence ID" value="TNJ29983.1"/>
    <property type="molecule type" value="Genomic_DNA"/>
</dbReference>
<evidence type="ECO:0000256" key="1">
    <source>
        <dbReference type="SAM" id="Coils"/>
    </source>
</evidence>
<accession>A0A4Z1T7C7</accession>
<dbReference type="AlphaFoldDB" id="A0A4Z1T7C7"/>
<organism evidence="3 4">
    <name type="scientific">Giardia muris</name>
    <dbReference type="NCBI Taxonomy" id="5742"/>
    <lineage>
        <taxon>Eukaryota</taxon>
        <taxon>Metamonada</taxon>
        <taxon>Diplomonadida</taxon>
        <taxon>Hexamitidae</taxon>
        <taxon>Giardiinae</taxon>
        <taxon>Giardia</taxon>
    </lineage>
</organism>
<evidence type="ECO:0000313" key="3">
    <source>
        <dbReference type="EMBL" id="TNJ29983.1"/>
    </source>
</evidence>